<accession>T0L6E2</accession>
<proteinExistence type="predicted"/>
<dbReference type="VEuPathDB" id="MicrosporidiaDB:NAPIS_ORF02203"/>
<dbReference type="Proteomes" id="UP000053780">
    <property type="component" value="Unassembled WGS sequence"/>
</dbReference>
<dbReference type="OrthoDB" id="2188983at2759"/>
<evidence type="ECO:0000313" key="2">
    <source>
        <dbReference type="Proteomes" id="UP000053780"/>
    </source>
</evidence>
<organism evidence="1 2">
    <name type="scientific">Vairimorpha apis BRL 01</name>
    <dbReference type="NCBI Taxonomy" id="1037528"/>
    <lineage>
        <taxon>Eukaryota</taxon>
        <taxon>Fungi</taxon>
        <taxon>Fungi incertae sedis</taxon>
        <taxon>Microsporidia</taxon>
        <taxon>Nosematidae</taxon>
        <taxon>Vairimorpha</taxon>
    </lineage>
</organism>
<dbReference type="EMBL" id="KE647313">
    <property type="protein sequence ID" value="EQB60253.1"/>
    <property type="molecule type" value="Genomic_DNA"/>
</dbReference>
<evidence type="ECO:0000313" key="1">
    <source>
        <dbReference type="EMBL" id="EQB60253.1"/>
    </source>
</evidence>
<name>T0L6E2_9MICR</name>
<gene>
    <name evidence="1" type="ORF">NAPIS_ORF02203</name>
</gene>
<sequence>MIDKLKVFKQKYNLPFDFIVDYIKVYNEQINTPFKVFLEDITYFKIYEQSLLNYLVNLSTCLEFYDNNFYEITKLNFIKSIAIMIDKVDLEILKFNFDNIRCLFVYTDYELSKRISISLKLLGDKKIIEYKIEGLLNEMLIFFKNCELPKNEKYCLITEFCSNYIIKEHGQEKDLHEFVRYSKTLIN</sequence>
<protein>
    <submittedName>
        <fullName evidence="1">Uncharacterized protein</fullName>
    </submittedName>
</protein>
<reference evidence="1 2" key="1">
    <citation type="journal article" date="2013" name="BMC Genomics">
        <title>Genome sequencing and comparative genomics of honey bee microsporidia, Nosema apis reveal novel insights into host-parasite interactions.</title>
        <authorList>
            <person name="Chen Yp."/>
            <person name="Pettis J.S."/>
            <person name="Zhao Y."/>
            <person name="Liu X."/>
            <person name="Tallon L.J."/>
            <person name="Sadzewicz L.D."/>
            <person name="Li R."/>
            <person name="Zheng H."/>
            <person name="Huang S."/>
            <person name="Zhang X."/>
            <person name="Hamilton M.C."/>
            <person name="Pernal S.F."/>
            <person name="Melathopoulos A.P."/>
            <person name="Yan X."/>
            <person name="Evans J.D."/>
        </authorList>
    </citation>
    <scope>NUCLEOTIDE SEQUENCE [LARGE SCALE GENOMIC DNA]</scope>
    <source>
        <strain evidence="1 2">BRL 01</strain>
    </source>
</reference>
<keyword evidence="2" id="KW-1185">Reference proteome</keyword>
<dbReference type="AlphaFoldDB" id="T0L6E2"/>
<dbReference type="HOGENOM" id="CLU_1448106_0_0_1"/>